<keyword evidence="3" id="KW-1185">Reference proteome</keyword>
<protein>
    <recommendedName>
        <fullName evidence="1">PPM-type phosphatase domain-containing protein</fullName>
    </recommendedName>
</protein>
<dbReference type="EMBL" id="CP046566">
    <property type="protein sequence ID" value="QGW26712.1"/>
    <property type="molecule type" value="Genomic_DNA"/>
</dbReference>
<evidence type="ECO:0000313" key="3">
    <source>
        <dbReference type="Proteomes" id="UP000426027"/>
    </source>
</evidence>
<dbReference type="KEGG" id="fls:GLV81_00065"/>
<dbReference type="SUPFAM" id="SSF81606">
    <property type="entry name" value="PP2C-like"/>
    <property type="match status" value="1"/>
</dbReference>
<reference evidence="2 3" key="1">
    <citation type="submission" date="2019-11" db="EMBL/GenBank/DDBJ databases">
        <authorList>
            <person name="Im W.T."/>
        </authorList>
    </citation>
    <scope>NUCLEOTIDE SEQUENCE [LARGE SCALE GENOMIC DNA]</scope>
    <source>
        <strain evidence="2 3">SB-02</strain>
    </source>
</reference>
<dbReference type="Proteomes" id="UP000426027">
    <property type="component" value="Chromosome"/>
</dbReference>
<evidence type="ECO:0000313" key="2">
    <source>
        <dbReference type="EMBL" id="QGW26712.1"/>
    </source>
</evidence>
<dbReference type="AlphaFoldDB" id="A0A6I6GIK7"/>
<evidence type="ECO:0000259" key="1">
    <source>
        <dbReference type="Pfam" id="PF13672"/>
    </source>
</evidence>
<sequence>MKVWSHTVKGRKPVNEDYLLYQDLGDGRYICLIADGMGGYAKGDVAAKLVAENMLALLSSQKQVDRA</sequence>
<accession>A0A6I6GIK7</accession>
<dbReference type="Gene3D" id="3.60.40.10">
    <property type="entry name" value="PPM-type phosphatase domain"/>
    <property type="match status" value="1"/>
</dbReference>
<dbReference type="InterPro" id="IPR036457">
    <property type="entry name" value="PPM-type-like_dom_sf"/>
</dbReference>
<dbReference type="RefSeq" id="WP_157475809.1">
    <property type="nucleotide sequence ID" value="NZ_CP046566.1"/>
</dbReference>
<proteinExistence type="predicted"/>
<dbReference type="InterPro" id="IPR001932">
    <property type="entry name" value="PPM-type_phosphatase-like_dom"/>
</dbReference>
<gene>
    <name evidence="2" type="ORF">GLV81_00065</name>
</gene>
<dbReference type="Pfam" id="PF13672">
    <property type="entry name" value="PP2C_2"/>
    <property type="match status" value="1"/>
</dbReference>
<name>A0A6I6GIK7_9BACT</name>
<feature type="domain" description="PPM-type phosphatase" evidence="1">
    <location>
        <begin position="13"/>
        <end position="63"/>
    </location>
</feature>
<organism evidence="2 3">
    <name type="scientific">Phnomibacter ginsenosidimutans</name>
    <dbReference type="NCBI Taxonomy" id="2676868"/>
    <lineage>
        <taxon>Bacteria</taxon>
        <taxon>Pseudomonadati</taxon>
        <taxon>Bacteroidota</taxon>
        <taxon>Chitinophagia</taxon>
        <taxon>Chitinophagales</taxon>
        <taxon>Chitinophagaceae</taxon>
        <taxon>Phnomibacter</taxon>
    </lineage>
</organism>